<protein>
    <recommendedName>
        <fullName evidence="4">DUF697 domain-containing protein</fullName>
    </recommendedName>
</protein>
<accession>I4ECR1</accession>
<evidence type="ECO:0000313" key="2">
    <source>
        <dbReference type="EMBL" id="CCF82473.1"/>
    </source>
</evidence>
<keyword evidence="3" id="KW-1185">Reference proteome</keyword>
<dbReference type="Proteomes" id="UP000004221">
    <property type="component" value="Unassembled WGS sequence"/>
</dbReference>
<evidence type="ECO:0000256" key="1">
    <source>
        <dbReference type="SAM" id="MobiDB-lite"/>
    </source>
</evidence>
<sequence length="310" mass="34297">MGLRDFIGIVREMSFDKLKAEAMLAPRLLVIARDLGDAQLWRQVLFGNDAEIYVEAHSYVAPPKDPLQYDVIVTIGPLQSGIARDWRELFHRVDEPMRVVEIPPGSPQDPATLDAIRFRLADVADERSIAIGRYIDAMRTPCANQIIASTASSNGQFAFISNIPTIIPAIGSLVAVGADFLVLTKNQLMMIYKLAAVYERDLNDQWTIYTEMVPVIGAGLVWRTIAREVSALLPFMIGTVPKVAIAYAGTFAAGRAAATYYEQGIKLNWNQMRALYAEAIDRINQNPLPLPRALKGGRDHKDQSPNGKES</sequence>
<dbReference type="RefSeq" id="WP_008474623.1">
    <property type="nucleotide sequence ID" value="NZ_CAGS01000021.1"/>
</dbReference>
<dbReference type="AlphaFoldDB" id="I4ECR1"/>
<proteinExistence type="predicted"/>
<dbReference type="EMBL" id="CAGS01000021">
    <property type="protein sequence ID" value="CCF82473.1"/>
    <property type="molecule type" value="Genomic_DNA"/>
</dbReference>
<organism evidence="2 3">
    <name type="scientific">Nitrolancea hollandica Lb</name>
    <dbReference type="NCBI Taxonomy" id="1129897"/>
    <lineage>
        <taxon>Bacteria</taxon>
        <taxon>Pseudomonadati</taxon>
        <taxon>Thermomicrobiota</taxon>
        <taxon>Thermomicrobia</taxon>
        <taxon>Sphaerobacterales</taxon>
        <taxon>Sphaerobacterineae</taxon>
        <taxon>Sphaerobacteraceae</taxon>
        <taxon>Nitrolancea</taxon>
    </lineage>
</organism>
<evidence type="ECO:0000313" key="3">
    <source>
        <dbReference type="Proteomes" id="UP000004221"/>
    </source>
</evidence>
<reference evidence="2 3" key="1">
    <citation type="journal article" date="2012" name="ISME J.">
        <title>Nitrification expanded: discovery, physiology and genomics of a nitrite-oxidizing bacterium from the phylum Chloroflexi.</title>
        <authorList>
            <person name="Sorokin D.Y."/>
            <person name="Lucker S."/>
            <person name="Vejmelkova D."/>
            <person name="Kostrikina N.A."/>
            <person name="Kleerebezem R."/>
            <person name="Rijpstra W.I."/>
            <person name="Damste J.S."/>
            <person name="Le Paslier D."/>
            <person name="Muyzer G."/>
            <person name="Wagner M."/>
            <person name="van Loosdrecht M.C."/>
            <person name="Daims H."/>
        </authorList>
    </citation>
    <scope>NUCLEOTIDE SEQUENCE [LARGE SCALE GENOMIC DNA]</scope>
    <source>
        <strain evidence="3">none</strain>
    </source>
</reference>
<feature type="region of interest" description="Disordered" evidence="1">
    <location>
        <begin position="288"/>
        <end position="310"/>
    </location>
</feature>
<evidence type="ECO:0008006" key="4">
    <source>
        <dbReference type="Google" id="ProtNLM"/>
    </source>
</evidence>
<name>I4ECR1_9BACT</name>
<comment type="caution">
    <text evidence="2">The sequence shown here is derived from an EMBL/GenBank/DDBJ whole genome shotgun (WGS) entry which is preliminary data.</text>
</comment>
<feature type="compositionally biased region" description="Basic and acidic residues" evidence="1">
    <location>
        <begin position="296"/>
        <end position="310"/>
    </location>
</feature>
<gene>
    <name evidence="2" type="ORF">NITHO_1170002</name>
</gene>
<dbReference type="OrthoDB" id="9814531at2"/>